<evidence type="ECO:0000313" key="2">
    <source>
        <dbReference type="Proteomes" id="UP000019241"/>
    </source>
</evidence>
<dbReference type="RefSeq" id="WP_036061838.1">
    <property type="nucleotide sequence ID" value="NZ_AODM01000005.1"/>
</dbReference>
<organism evidence="1 2">
    <name type="scientific">Listeria fleischmannii FSL S10-1203</name>
    <dbReference type="NCBI Taxonomy" id="1265822"/>
    <lineage>
        <taxon>Bacteria</taxon>
        <taxon>Bacillati</taxon>
        <taxon>Bacillota</taxon>
        <taxon>Bacilli</taxon>
        <taxon>Bacillales</taxon>
        <taxon>Listeriaceae</taxon>
        <taxon>Listeria</taxon>
    </lineage>
</organism>
<name>W7DQI1_9LIST</name>
<reference evidence="1 2" key="1">
    <citation type="submission" date="2012-12" db="EMBL/GenBank/DDBJ databases">
        <title>Novel taxa of Listeriaceae from agricultural environments in the United States.</title>
        <authorList>
            <person name="den Bakker H.C."/>
            <person name="Allred A."/>
            <person name="Warchocki S."/>
            <person name="Wright E.M."/>
            <person name="Burrell A."/>
            <person name="Nightingale K.K."/>
            <person name="Kephart D."/>
            <person name="Wiedmann M."/>
        </authorList>
    </citation>
    <scope>NUCLEOTIDE SEQUENCE [LARGE SCALE GENOMIC DNA]</scope>
    <source>
        <strain evidence="1 2">FSL S10-1203</strain>
    </source>
</reference>
<dbReference type="EMBL" id="AODM01000005">
    <property type="protein sequence ID" value="EUJ64757.1"/>
    <property type="molecule type" value="Genomic_DNA"/>
</dbReference>
<dbReference type="AlphaFoldDB" id="W7DQI1"/>
<dbReference type="Proteomes" id="UP000019241">
    <property type="component" value="Unassembled WGS sequence"/>
</dbReference>
<sequence length="182" mass="21119">MLNEQYEELKNFIEDDIAEKEFGHGNIEGFDAEKLLNGEMIEVLSDDFGAKHARVKVVLSTKDVEVKDALDSYYTDFAGFEIHVYYINGRLKNEFYKDYENEATKNATYLVDLGDYDLYLNEENEVIQVLHENIAGWQTQEPSATYLTDKQLSELKRLVEKYNDAETTDDRDDAKFAIEDLI</sequence>
<comment type="caution">
    <text evidence="1">The sequence shown here is derived from an EMBL/GenBank/DDBJ whole genome shotgun (WGS) entry which is preliminary data.</text>
</comment>
<proteinExistence type="predicted"/>
<evidence type="ECO:0000313" key="1">
    <source>
        <dbReference type="EMBL" id="EUJ64757.1"/>
    </source>
</evidence>
<protein>
    <submittedName>
        <fullName evidence="1">Uncharacterized protein</fullName>
    </submittedName>
</protein>
<dbReference type="PATRIC" id="fig|1265822.4.peg.217"/>
<accession>W7DQI1</accession>
<gene>
    <name evidence="1" type="ORF">MCOL2_01055</name>
</gene>